<evidence type="ECO:0000313" key="2">
    <source>
        <dbReference type="Proteomes" id="UP000266677"/>
    </source>
</evidence>
<protein>
    <submittedName>
        <fullName evidence="1">VOC family protein</fullName>
    </submittedName>
</protein>
<dbReference type="OrthoDB" id="3481284at2"/>
<keyword evidence="2" id="KW-1185">Reference proteome</keyword>
<reference evidence="1 2" key="1">
    <citation type="submission" date="2018-09" db="EMBL/GenBank/DDBJ databases">
        <title>YIM PH21274 draft genome.</title>
        <authorList>
            <person name="Miao C."/>
        </authorList>
    </citation>
    <scope>NUCLEOTIDE SEQUENCE [LARGE SCALE GENOMIC DNA]</scope>
    <source>
        <strain evidence="1 2">YIM PH 21724</strain>
    </source>
</reference>
<name>A0A3A4KF03_9NOCA</name>
<dbReference type="InterPro" id="IPR029068">
    <property type="entry name" value="Glyas_Bleomycin-R_OHBP_Dase"/>
</dbReference>
<organism evidence="1 2">
    <name type="scientific">Nocardia panacis</name>
    <dbReference type="NCBI Taxonomy" id="2340916"/>
    <lineage>
        <taxon>Bacteria</taxon>
        <taxon>Bacillati</taxon>
        <taxon>Actinomycetota</taxon>
        <taxon>Actinomycetes</taxon>
        <taxon>Mycobacteriales</taxon>
        <taxon>Nocardiaceae</taxon>
        <taxon>Nocardia</taxon>
    </lineage>
</organism>
<comment type="caution">
    <text evidence="1">The sequence shown here is derived from an EMBL/GenBank/DDBJ whole genome shotgun (WGS) entry which is preliminary data.</text>
</comment>
<accession>A0A3A4KF03</accession>
<gene>
    <name evidence="1" type="ORF">D5S18_22510</name>
</gene>
<evidence type="ECO:0000313" key="1">
    <source>
        <dbReference type="EMBL" id="RJO72546.1"/>
    </source>
</evidence>
<dbReference type="Gene3D" id="3.10.180.10">
    <property type="entry name" value="2,3-Dihydroxybiphenyl 1,2-Dioxygenase, domain 1"/>
    <property type="match status" value="1"/>
</dbReference>
<dbReference type="RefSeq" id="WP_120043071.1">
    <property type="nucleotide sequence ID" value="NZ_QZFU01000028.1"/>
</dbReference>
<dbReference type="EMBL" id="QZFU01000028">
    <property type="protein sequence ID" value="RJO72546.1"/>
    <property type="molecule type" value="Genomic_DNA"/>
</dbReference>
<sequence length="135" mass="13784">MSHPKGFANVVYPATDLDASVAAFTALLGAGPTFQGPDFAAFDGGITLSSKPWVNHPLVFWTVDNLVETHAAMVAAGAAPLGEIADGSLAEIGTAEITHGDPATGIVDMPGSRLAVLRAADGNLIALNESVPMSW</sequence>
<dbReference type="SUPFAM" id="SSF54593">
    <property type="entry name" value="Glyoxalase/Bleomycin resistance protein/Dihydroxybiphenyl dioxygenase"/>
    <property type="match status" value="1"/>
</dbReference>
<proteinExistence type="predicted"/>
<dbReference type="AlphaFoldDB" id="A0A3A4KF03"/>
<dbReference type="Proteomes" id="UP000266677">
    <property type="component" value="Unassembled WGS sequence"/>
</dbReference>